<protein>
    <submittedName>
        <fullName evidence="6">Vitamin D 25-hydroxylase-like</fullName>
    </submittedName>
</protein>
<dbReference type="InterPro" id="IPR050182">
    <property type="entry name" value="Cytochrome_P450_fam2"/>
</dbReference>
<dbReference type="Pfam" id="PF00067">
    <property type="entry name" value="p450"/>
    <property type="match status" value="1"/>
</dbReference>
<dbReference type="InterPro" id="IPR001128">
    <property type="entry name" value="Cyt_P450"/>
</dbReference>
<sequence length="224" mass="25204">MSRVAQLGSRYKSGNLLLPRCTIAIWISSLCYDATYDANCIRDVVDDYIREQKEQFKLLGEESTFTESQFAKTLSDLIIAGIETFSTTFDWFAFYMAMCPDVQSKVRTEIDEVIGTRLPTYEDRLKMPYTEATCIGLQRIGNIGHGLVLRTVTKDIELEGYNIPAGSALIVNVYTMQIDEGYWKNPDELNPDRFLDGSGNVIVKPGSFMAFLLGRRNCIGESLG</sequence>
<dbReference type="PRINTS" id="PR00463">
    <property type="entry name" value="EP450I"/>
</dbReference>
<dbReference type="GeneID" id="106806944"/>
<dbReference type="InterPro" id="IPR002401">
    <property type="entry name" value="Cyt_P450_E_grp-I"/>
</dbReference>
<keyword evidence="4" id="KW-0560">Oxidoreductase</keyword>
<evidence type="ECO:0000256" key="1">
    <source>
        <dbReference type="ARBA" id="ARBA00010617"/>
    </source>
</evidence>
<gene>
    <name evidence="6" type="primary">LOC106806944</name>
</gene>
<dbReference type="PANTHER" id="PTHR24300">
    <property type="entry name" value="CYTOCHROME P450 508A4-RELATED"/>
    <property type="match status" value="1"/>
</dbReference>
<dbReference type="InterPro" id="IPR036396">
    <property type="entry name" value="Cyt_P450_sf"/>
</dbReference>
<keyword evidence="2" id="KW-0479">Metal-binding</keyword>
<keyword evidence="3" id="KW-0408">Iron</keyword>
<keyword evidence="5" id="KW-1185">Reference proteome</keyword>
<keyword evidence="4" id="KW-0503">Monooxygenase</keyword>
<dbReference type="Gene3D" id="1.10.630.10">
    <property type="entry name" value="Cytochrome P450"/>
    <property type="match status" value="1"/>
</dbReference>
<dbReference type="PANTHER" id="PTHR24300:SF403">
    <property type="entry name" value="CYTOCHROME P450 306A1"/>
    <property type="match status" value="1"/>
</dbReference>
<evidence type="ECO:0000313" key="6">
    <source>
        <dbReference type="RefSeq" id="XP_014664619.1"/>
    </source>
</evidence>
<dbReference type="SUPFAM" id="SSF48264">
    <property type="entry name" value="Cytochrome P450"/>
    <property type="match status" value="1"/>
</dbReference>
<evidence type="ECO:0000256" key="3">
    <source>
        <dbReference type="ARBA" id="ARBA00023004"/>
    </source>
</evidence>
<name>A0ABM1DXE8_PRICU</name>
<dbReference type="Proteomes" id="UP000695022">
    <property type="component" value="Unplaced"/>
</dbReference>
<comment type="similarity">
    <text evidence="1">Belongs to the cytochrome P450 family.</text>
</comment>
<evidence type="ECO:0000256" key="2">
    <source>
        <dbReference type="ARBA" id="ARBA00022723"/>
    </source>
</evidence>
<organism evidence="5 6">
    <name type="scientific">Priapulus caudatus</name>
    <name type="common">Priapulid worm</name>
    <dbReference type="NCBI Taxonomy" id="37621"/>
    <lineage>
        <taxon>Eukaryota</taxon>
        <taxon>Metazoa</taxon>
        <taxon>Ecdysozoa</taxon>
        <taxon>Scalidophora</taxon>
        <taxon>Priapulida</taxon>
        <taxon>Priapulimorpha</taxon>
        <taxon>Priapulimorphida</taxon>
        <taxon>Priapulidae</taxon>
        <taxon>Priapulus</taxon>
    </lineage>
</organism>
<dbReference type="RefSeq" id="XP_014664619.1">
    <property type="nucleotide sequence ID" value="XM_014809133.1"/>
</dbReference>
<evidence type="ECO:0000256" key="4">
    <source>
        <dbReference type="ARBA" id="ARBA00023033"/>
    </source>
</evidence>
<accession>A0ABM1DXE8</accession>
<reference evidence="6" key="1">
    <citation type="submission" date="2025-08" db="UniProtKB">
        <authorList>
            <consortium name="RefSeq"/>
        </authorList>
    </citation>
    <scope>IDENTIFICATION</scope>
</reference>
<proteinExistence type="inferred from homology"/>
<dbReference type="PRINTS" id="PR00385">
    <property type="entry name" value="P450"/>
</dbReference>
<evidence type="ECO:0000313" key="5">
    <source>
        <dbReference type="Proteomes" id="UP000695022"/>
    </source>
</evidence>